<sequence>MSAFVVCLVVPGLGRLWAADQSEKPSSSQPGRYRLRYSLQPGEELRWRVVHRASVRTVVTQTEQTAETVTQSVKTWKVLSRRPDGTVTFQLQVDDVDMTHRIGGRPEVRYSTREKQDPPLGFEDVAKTVGKPLARITLDSRGHVLEREQLEPDAFQTHGYLTVPFPEEPVAIGESWTFPDEIMVPLRNGTVKKVKVQQKFTLVSVKNDVATIEVKTQVLTPIDDPEVEVQLVQRLSEGTIKFDVTAGHILSQEIEVDRQVVGFQGPASSFHYRTRFTEDFLVDKVADRQKSADQLGR</sequence>
<protein>
    <submittedName>
        <fullName evidence="1">Uncharacterized protein</fullName>
    </submittedName>
</protein>
<evidence type="ECO:0000313" key="1">
    <source>
        <dbReference type="EMBL" id="ASV74580.1"/>
    </source>
</evidence>
<dbReference type="Proteomes" id="UP000215086">
    <property type="component" value="Chromosome"/>
</dbReference>
<dbReference type="KEGG" id="ttf:THTE_1978"/>
<proteinExistence type="predicted"/>
<accession>A0A286RF39</accession>
<reference evidence="1 2" key="1">
    <citation type="journal article" name="Front. Microbiol.">
        <title>Sugar Metabolism of the First Thermophilic Planctomycete Thermogutta terrifontis: Comparative Genomic and Transcriptomic Approaches.</title>
        <authorList>
            <person name="Elcheninov A.G."/>
            <person name="Menzel P."/>
            <person name="Gudbergsdottir S.R."/>
            <person name="Slesarev A.I."/>
            <person name="Kadnikov V.V."/>
            <person name="Krogh A."/>
            <person name="Bonch-Osmolovskaya E.A."/>
            <person name="Peng X."/>
            <person name="Kublanov I.V."/>
        </authorList>
    </citation>
    <scope>NUCLEOTIDE SEQUENCE [LARGE SCALE GENOMIC DNA]</scope>
    <source>
        <strain evidence="1 2">R1</strain>
    </source>
</reference>
<organism evidence="1 2">
    <name type="scientific">Thermogutta terrifontis</name>
    <dbReference type="NCBI Taxonomy" id="1331910"/>
    <lineage>
        <taxon>Bacteria</taxon>
        <taxon>Pseudomonadati</taxon>
        <taxon>Planctomycetota</taxon>
        <taxon>Planctomycetia</taxon>
        <taxon>Pirellulales</taxon>
        <taxon>Thermoguttaceae</taxon>
        <taxon>Thermogutta</taxon>
    </lineage>
</organism>
<dbReference type="AlphaFoldDB" id="A0A286RF39"/>
<dbReference type="EMBL" id="CP018477">
    <property type="protein sequence ID" value="ASV74580.1"/>
    <property type="molecule type" value="Genomic_DNA"/>
</dbReference>
<name>A0A286RF39_9BACT</name>
<dbReference type="Pfam" id="PF19777">
    <property type="entry name" value="DUF6263"/>
    <property type="match status" value="1"/>
</dbReference>
<dbReference type="InterPro" id="IPR046230">
    <property type="entry name" value="DUF6263"/>
</dbReference>
<keyword evidence="2" id="KW-1185">Reference proteome</keyword>
<gene>
    <name evidence="1" type="ORF">THTE_1978</name>
</gene>
<evidence type="ECO:0000313" key="2">
    <source>
        <dbReference type="Proteomes" id="UP000215086"/>
    </source>
</evidence>